<dbReference type="PROSITE" id="PS50109">
    <property type="entry name" value="HIS_KIN"/>
    <property type="match status" value="1"/>
</dbReference>
<keyword evidence="9" id="KW-1133">Transmembrane helix</keyword>
<dbReference type="PANTHER" id="PTHR43065">
    <property type="entry name" value="SENSOR HISTIDINE KINASE"/>
    <property type="match status" value="1"/>
</dbReference>
<dbReference type="GO" id="GO:0000155">
    <property type="term" value="F:phosphorelay sensor kinase activity"/>
    <property type="evidence" value="ECO:0007669"/>
    <property type="project" value="InterPro"/>
</dbReference>
<dbReference type="Pfam" id="PF02518">
    <property type="entry name" value="HATPase_c"/>
    <property type="match status" value="1"/>
</dbReference>
<dbReference type="Gene3D" id="1.10.287.130">
    <property type="match status" value="1"/>
</dbReference>
<keyword evidence="3" id="KW-0597">Phosphoprotein</keyword>
<dbReference type="Proteomes" id="UP000839598">
    <property type="component" value="Unassembled WGS sequence"/>
</dbReference>
<dbReference type="Gene3D" id="3.30.565.10">
    <property type="entry name" value="Histidine kinase-like ATPase, C-terminal domain"/>
    <property type="match status" value="1"/>
</dbReference>
<organism evidence="11">
    <name type="scientific">Salmonella enterica subsp. salamae</name>
    <dbReference type="NCBI Taxonomy" id="59202"/>
    <lineage>
        <taxon>Bacteria</taxon>
        <taxon>Pseudomonadati</taxon>
        <taxon>Pseudomonadota</taxon>
        <taxon>Gammaproteobacteria</taxon>
        <taxon>Enterobacterales</taxon>
        <taxon>Enterobacteriaceae</taxon>
        <taxon>Salmonella</taxon>
    </lineage>
</organism>
<evidence type="ECO:0000256" key="8">
    <source>
        <dbReference type="ARBA" id="ARBA00023012"/>
    </source>
</evidence>
<dbReference type="PRINTS" id="PR00344">
    <property type="entry name" value="BCTRLSENSOR"/>
</dbReference>
<dbReference type="InterPro" id="IPR036890">
    <property type="entry name" value="HATPase_C_sf"/>
</dbReference>
<keyword evidence="6 11" id="KW-0418">Kinase</keyword>
<dbReference type="SMART" id="SM00388">
    <property type="entry name" value="HisKA"/>
    <property type="match status" value="1"/>
</dbReference>
<feature type="transmembrane region" description="Helical" evidence="9">
    <location>
        <begin position="12"/>
        <end position="31"/>
    </location>
</feature>
<accession>A0A344QXP9</accession>
<dbReference type="AlphaFoldDB" id="A0A344QXP9"/>
<dbReference type="InterPro" id="IPR005467">
    <property type="entry name" value="His_kinase_dom"/>
</dbReference>
<proteinExistence type="predicted"/>
<dbReference type="InterPro" id="IPR003661">
    <property type="entry name" value="HisK_dim/P_dom"/>
</dbReference>
<accession>A0A454DYU8</accession>
<keyword evidence="8" id="KW-0902">Two-component regulatory system</keyword>
<dbReference type="CDD" id="cd00082">
    <property type="entry name" value="HisKA"/>
    <property type="match status" value="1"/>
</dbReference>
<dbReference type="InterPro" id="IPR003594">
    <property type="entry name" value="HATPase_dom"/>
</dbReference>
<dbReference type="InterPro" id="IPR036097">
    <property type="entry name" value="HisK_dim/P_sf"/>
</dbReference>
<dbReference type="EMBL" id="AAIVAV010000019">
    <property type="protein sequence ID" value="ECI4010929.1"/>
    <property type="molecule type" value="Genomic_DNA"/>
</dbReference>
<gene>
    <name evidence="11" type="ORF">DN310_16745</name>
</gene>
<evidence type="ECO:0000256" key="6">
    <source>
        <dbReference type="ARBA" id="ARBA00022777"/>
    </source>
</evidence>
<evidence type="ECO:0000313" key="11">
    <source>
        <dbReference type="EMBL" id="ECI4010929.1"/>
    </source>
</evidence>
<evidence type="ECO:0000259" key="10">
    <source>
        <dbReference type="PROSITE" id="PS50109"/>
    </source>
</evidence>
<keyword evidence="9" id="KW-0472">Membrane</keyword>
<evidence type="ECO:0000256" key="5">
    <source>
        <dbReference type="ARBA" id="ARBA00022741"/>
    </source>
</evidence>
<evidence type="ECO:0000256" key="3">
    <source>
        <dbReference type="ARBA" id="ARBA00022553"/>
    </source>
</evidence>
<evidence type="ECO:0000256" key="1">
    <source>
        <dbReference type="ARBA" id="ARBA00000085"/>
    </source>
</evidence>
<evidence type="ECO:0000256" key="9">
    <source>
        <dbReference type="SAM" id="Phobius"/>
    </source>
</evidence>
<keyword evidence="9" id="KW-0812">Transmembrane</keyword>
<comment type="catalytic activity">
    <reaction evidence="1">
        <text>ATP + protein L-histidine = ADP + protein N-phospho-L-histidine.</text>
        <dbReference type="EC" id="2.7.13.3"/>
    </reaction>
</comment>
<dbReference type="SUPFAM" id="SSF47384">
    <property type="entry name" value="Homodimeric domain of signal transducing histidine kinase"/>
    <property type="match status" value="1"/>
</dbReference>
<keyword evidence="4" id="KW-0808">Transferase</keyword>
<comment type="caution">
    <text evidence="11">The sequence shown here is derived from an EMBL/GenBank/DDBJ whole genome shotgun (WGS) entry which is preliminary data.</text>
</comment>
<sequence length="607" mass="68653">MADMRCRFSNCHTLYSIVFMIILSFSSVLHAESYQQRHIIRVGILSFDDINKGVSRWQPTIDYLNHTFPQYQFILVMGDVRSIDQLVANGTIDFAITNGVKLLQYQTEYNAVRMLSLNPVTGDPQHAIGSAVIARSDIPEIKDWSELKDKRIVATTPQAFGGYQIITREWVNDGITPVKDLSHLRFTGIPQENLLSQLINNEADIAVLPTCVLEQAIQSGRFRSAQFKVIKQKKQSMFPCLSSTPLYPHWTFSRMQHVHEQLASEIARSLLSIKAGDLPAVTGEYKGWTVPVNDKSVIALMQDIGLSNNIDHIKILWQKYRGWLFIALGYGLLLIGYHLRVNYLVKIRTRKLEEMMELNKASAEWIRVQQEKFYSAQRFLLSGEMAAGLAHELNQPLMAINNYVVGCRMRLQQQPLDIQSLDQALQQAIRHTANAKNIIQRLRFFIKHHPEKQEVICLNDVISNALALFSSEIYREKVTVVIPESPRVVICADEILIQQVLVNLIRNGLDALKMQNSSESSPQITFTITESDSSVLLKILDNGVGLTQEQAEHLFVPFVTSKENGLGLGMAICKRIIEAHNGRIWAESVSEGACICIRLPLMKKATV</sequence>
<keyword evidence="7" id="KW-0067">ATP-binding</keyword>
<dbReference type="GO" id="GO:0005524">
    <property type="term" value="F:ATP binding"/>
    <property type="evidence" value="ECO:0007669"/>
    <property type="project" value="UniProtKB-KW"/>
</dbReference>
<protein>
    <recommendedName>
        <fullName evidence="2">histidine kinase</fullName>
        <ecNumber evidence="2">2.7.13.3</ecNumber>
    </recommendedName>
</protein>
<feature type="transmembrane region" description="Helical" evidence="9">
    <location>
        <begin position="322"/>
        <end position="339"/>
    </location>
</feature>
<dbReference type="SUPFAM" id="SSF55874">
    <property type="entry name" value="ATPase domain of HSP90 chaperone/DNA topoisomerase II/histidine kinase"/>
    <property type="match status" value="1"/>
</dbReference>
<name>A0A344QXP9_SALER</name>
<evidence type="ECO:0000256" key="2">
    <source>
        <dbReference type="ARBA" id="ARBA00012438"/>
    </source>
</evidence>
<keyword evidence="5" id="KW-0547">Nucleotide-binding</keyword>
<dbReference type="Gene3D" id="3.40.190.10">
    <property type="entry name" value="Periplasmic binding protein-like II"/>
    <property type="match status" value="2"/>
</dbReference>
<dbReference type="Pfam" id="PF12974">
    <property type="entry name" value="Phosphonate-bd"/>
    <property type="match status" value="1"/>
</dbReference>
<evidence type="ECO:0000256" key="7">
    <source>
        <dbReference type="ARBA" id="ARBA00022840"/>
    </source>
</evidence>
<dbReference type="EC" id="2.7.13.3" evidence="2"/>
<reference evidence="11" key="1">
    <citation type="submission" date="2018-06" db="EMBL/GenBank/DDBJ databases">
        <authorList>
            <person name="Ashton P.M."/>
            <person name="Dallman T."/>
            <person name="Nair S."/>
            <person name="De Pinna E."/>
            <person name="Peters T."/>
            <person name="Grant K."/>
        </authorList>
    </citation>
    <scope>NUCLEOTIDE SEQUENCE [LARGE SCALE GENOMIC DNA]</scope>
    <source>
        <strain evidence="11">275803</strain>
    </source>
</reference>
<dbReference type="SUPFAM" id="SSF53850">
    <property type="entry name" value="Periplasmic binding protein-like II"/>
    <property type="match status" value="1"/>
</dbReference>
<feature type="domain" description="Histidine kinase" evidence="10">
    <location>
        <begin position="388"/>
        <end position="603"/>
    </location>
</feature>
<dbReference type="InterPro" id="IPR004358">
    <property type="entry name" value="Sig_transdc_His_kin-like_C"/>
</dbReference>
<dbReference type="SMART" id="SM00387">
    <property type="entry name" value="HATPase_c"/>
    <property type="match status" value="1"/>
</dbReference>
<evidence type="ECO:0000256" key="4">
    <source>
        <dbReference type="ARBA" id="ARBA00022679"/>
    </source>
</evidence>
<dbReference type="PANTHER" id="PTHR43065:SF10">
    <property type="entry name" value="PEROXIDE STRESS-ACTIVATED HISTIDINE KINASE MAK3"/>
    <property type="match status" value="1"/>
</dbReference>